<accession>A0ABY4WGK3</accession>
<keyword evidence="2" id="KW-1185">Reference proteome</keyword>
<gene>
    <name evidence="1" type="ORF">NDK47_01150</name>
</gene>
<protein>
    <recommendedName>
        <fullName evidence="3">Lipoprotein</fullName>
    </recommendedName>
</protein>
<evidence type="ECO:0008006" key="3">
    <source>
        <dbReference type="Google" id="ProtNLM"/>
    </source>
</evidence>
<sequence>MIVFVFLLGCSKKEWVHTLQGSSEHWEASMDIKPVDDPDVEAVFVGKIKLKTPVTLKSAQYEAQVRNGSPGGDLRHDLEKLQNFETVQIFSTYAHSATKPTFHQNMPEKELASMFSDLTFQMTWEDENGQHVEEILLDTIIMGK</sequence>
<dbReference type="Proteomes" id="UP001056500">
    <property type="component" value="Chromosome"/>
</dbReference>
<dbReference type="RefSeq" id="WP_251873078.1">
    <property type="nucleotide sequence ID" value="NZ_CP098755.1"/>
</dbReference>
<evidence type="ECO:0000313" key="2">
    <source>
        <dbReference type="Proteomes" id="UP001056500"/>
    </source>
</evidence>
<evidence type="ECO:0000313" key="1">
    <source>
        <dbReference type="EMBL" id="USG65994.1"/>
    </source>
</evidence>
<organism evidence="1 2">
    <name type="scientific">Brevibacillus ruminantium</name>
    <dbReference type="NCBI Taxonomy" id="2950604"/>
    <lineage>
        <taxon>Bacteria</taxon>
        <taxon>Bacillati</taxon>
        <taxon>Bacillota</taxon>
        <taxon>Bacilli</taxon>
        <taxon>Bacillales</taxon>
        <taxon>Paenibacillaceae</taxon>
        <taxon>Brevibacillus</taxon>
    </lineage>
</organism>
<name>A0ABY4WGK3_9BACL</name>
<proteinExistence type="predicted"/>
<reference evidence="1" key="1">
    <citation type="submission" date="2022-06" db="EMBL/GenBank/DDBJ databases">
        <title>Genome sequencing of Brevibacillus sp. BB3-R1.</title>
        <authorList>
            <person name="Heo J."/>
            <person name="Lee D."/>
            <person name="Won M."/>
            <person name="Han B.-H."/>
            <person name="Hong S.-B."/>
            <person name="Kwon S.-W."/>
        </authorList>
    </citation>
    <scope>NUCLEOTIDE SEQUENCE</scope>
    <source>
        <strain evidence="1">BB3-R1</strain>
    </source>
</reference>
<dbReference type="EMBL" id="CP098755">
    <property type="protein sequence ID" value="USG65994.1"/>
    <property type="molecule type" value="Genomic_DNA"/>
</dbReference>